<keyword evidence="3" id="KW-1185">Reference proteome</keyword>
<protein>
    <submittedName>
        <fullName evidence="2">Pimeloyl-ACP methyl ester carboxylesterase</fullName>
    </submittedName>
</protein>
<evidence type="ECO:0000313" key="2">
    <source>
        <dbReference type="EMBL" id="NYK12171.1"/>
    </source>
</evidence>
<dbReference type="InterPro" id="IPR050228">
    <property type="entry name" value="Carboxylesterase_BioH"/>
</dbReference>
<evidence type="ECO:0000313" key="3">
    <source>
        <dbReference type="Proteomes" id="UP000521075"/>
    </source>
</evidence>
<proteinExistence type="predicted"/>
<gene>
    <name evidence="2" type="ORF">HNR14_004052</name>
</gene>
<dbReference type="GO" id="GO:0003824">
    <property type="term" value="F:catalytic activity"/>
    <property type="evidence" value="ECO:0007669"/>
    <property type="project" value="UniProtKB-ARBA"/>
</dbReference>
<dbReference type="Pfam" id="PF12697">
    <property type="entry name" value="Abhydrolase_6"/>
    <property type="match status" value="1"/>
</dbReference>
<evidence type="ECO:0000259" key="1">
    <source>
        <dbReference type="Pfam" id="PF12697"/>
    </source>
</evidence>
<sequence length="263" mass="26610">MPTVTSADGTTIAYETTGSGPAVILVDGASAHRAGGRSREIAAALADRLTVVAYDRRGRGESGDTLPFAVAREIEDLAALIDAVGGSAALVGFSSGGALALTAAAALGPETVTRLAVYEPPYVPEEAQAPAREYTAALGEALARDDRDAAAELFFRRVGVPDEQIAGLRQSPHWGGTTALAPTLAYDDAALGDSLIPDEVIAVLRVPVLGIAGGASPSFLHYGAHEIAAGGADGQYAELPGQTHDVQPEAIAPVLAGFVTGSA</sequence>
<dbReference type="EMBL" id="JACCHJ010000001">
    <property type="protein sequence ID" value="NYK12171.1"/>
    <property type="molecule type" value="Genomic_DNA"/>
</dbReference>
<dbReference type="RefSeq" id="WP_179702404.1">
    <property type="nucleotide sequence ID" value="NZ_BAAAHA010000002.1"/>
</dbReference>
<dbReference type="InterPro" id="IPR029058">
    <property type="entry name" value="AB_hydrolase_fold"/>
</dbReference>
<reference evidence="2 3" key="1">
    <citation type="submission" date="2020-07" db="EMBL/GenBank/DDBJ databases">
        <title>Sequencing the genomes of 1000 actinobacteria strains.</title>
        <authorList>
            <person name="Klenk H.-P."/>
        </authorList>
    </citation>
    <scope>NUCLEOTIDE SEQUENCE [LARGE SCALE GENOMIC DNA]</scope>
    <source>
        <strain evidence="2 3">DSM 15166</strain>
    </source>
</reference>
<dbReference type="PANTHER" id="PTHR43194">
    <property type="entry name" value="HYDROLASE ALPHA/BETA FOLD FAMILY"/>
    <property type="match status" value="1"/>
</dbReference>
<feature type="domain" description="AB hydrolase-1" evidence="1">
    <location>
        <begin position="38"/>
        <end position="250"/>
    </location>
</feature>
<name>A0A853DYG7_9MICO</name>
<dbReference type="Gene3D" id="3.40.50.1820">
    <property type="entry name" value="alpha/beta hydrolase"/>
    <property type="match status" value="1"/>
</dbReference>
<dbReference type="SUPFAM" id="SSF53474">
    <property type="entry name" value="alpha/beta-Hydrolases"/>
    <property type="match status" value="1"/>
</dbReference>
<dbReference type="PANTHER" id="PTHR43194:SF2">
    <property type="entry name" value="PEROXISOMAL MEMBRANE PROTEIN LPX1"/>
    <property type="match status" value="1"/>
</dbReference>
<dbReference type="InterPro" id="IPR000073">
    <property type="entry name" value="AB_hydrolase_1"/>
</dbReference>
<accession>A0A853DYG7</accession>
<dbReference type="AlphaFoldDB" id="A0A853DYG7"/>
<comment type="caution">
    <text evidence="2">The sequence shown here is derived from an EMBL/GenBank/DDBJ whole genome shotgun (WGS) entry which is preliminary data.</text>
</comment>
<dbReference type="Proteomes" id="UP000521075">
    <property type="component" value="Unassembled WGS sequence"/>
</dbReference>
<organism evidence="2 3">
    <name type="scientific">Leifsonia naganoensis</name>
    <dbReference type="NCBI Taxonomy" id="150025"/>
    <lineage>
        <taxon>Bacteria</taxon>
        <taxon>Bacillati</taxon>
        <taxon>Actinomycetota</taxon>
        <taxon>Actinomycetes</taxon>
        <taxon>Micrococcales</taxon>
        <taxon>Microbacteriaceae</taxon>
        <taxon>Leifsonia</taxon>
    </lineage>
</organism>